<dbReference type="OrthoDB" id="4552270at2"/>
<evidence type="ECO:0000313" key="2">
    <source>
        <dbReference type="Proteomes" id="UP000199393"/>
    </source>
</evidence>
<accession>A0A1C3N5H3</accession>
<dbReference type="STRING" id="307121.GA0070620_3348"/>
<organism evidence="1 2">
    <name type="scientific">Micromonospora krabiensis</name>
    <dbReference type="NCBI Taxonomy" id="307121"/>
    <lineage>
        <taxon>Bacteria</taxon>
        <taxon>Bacillati</taxon>
        <taxon>Actinomycetota</taxon>
        <taxon>Actinomycetes</taxon>
        <taxon>Micromonosporales</taxon>
        <taxon>Micromonosporaceae</taxon>
        <taxon>Micromonospora</taxon>
    </lineage>
</organism>
<dbReference type="Proteomes" id="UP000199393">
    <property type="component" value="Chromosome I"/>
</dbReference>
<protein>
    <submittedName>
        <fullName evidence="1">Uncharacterized protein</fullName>
    </submittedName>
</protein>
<proteinExistence type="predicted"/>
<keyword evidence="2" id="KW-1185">Reference proteome</keyword>
<dbReference type="EMBL" id="LT598496">
    <property type="protein sequence ID" value="SBV27818.1"/>
    <property type="molecule type" value="Genomic_DNA"/>
</dbReference>
<gene>
    <name evidence="1" type="ORF">GA0070620_3348</name>
</gene>
<name>A0A1C3N5H3_9ACTN</name>
<dbReference type="RefSeq" id="WP_091591959.1">
    <property type="nucleotide sequence ID" value="NZ_JBHRWG010000004.1"/>
</dbReference>
<evidence type="ECO:0000313" key="1">
    <source>
        <dbReference type="EMBL" id="SBV27818.1"/>
    </source>
</evidence>
<reference evidence="2" key="1">
    <citation type="submission" date="2016-06" db="EMBL/GenBank/DDBJ databases">
        <authorList>
            <person name="Varghese N."/>
        </authorList>
    </citation>
    <scope>NUCLEOTIDE SEQUENCE [LARGE SCALE GENOMIC DNA]</scope>
    <source>
        <strain evidence="2">DSM 45344</strain>
    </source>
</reference>
<dbReference type="AlphaFoldDB" id="A0A1C3N5H3"/>
<sequence>MLTYYVVYRNDERVEPGGIFVVDAETGDAILWDHRRATSTYEPGLVVRFLDDHRNLDRYETVARSDAEALSARITGGESLPDETTIRSLFRHGDLGADPAQTGEPDWNH</sequence>